<accession>A0A0C2TP18</accession>
<evidence type="ECO:0000256" key="2">
    <source>
        <dbReference type="ARBA" id="ARBA00022692"/>
    </source>
</evidence>
<keyword evidence="3" id="KW-0999">Mitochondrion inner membrane</keyword>
<keyword evidence="6 9" id="KW-0472">Membrane</keyword>
<gene>
    <name evidence="11" type="ORF">M378DRAFT_158100</name>
</gene>
<dbReference type="InterPro" id="IPR033122">
    <property type="entry name" value="LETM1-like_RBD"/>
</dbReference>
<protein>
    <recommendedName>
        <fullName evidence="10">Letm1 RBD domain-containing protein</fullName>
    </recommendedName>
</protein>
<evidence type="ECO:0000256" key="3">
    <source>
        <dbReference type="ARBA" id="ARBA00022792"/>
    </source>
</evidence>
<reference evidence="11 12" key="1">
    <citation type="submission" date="2014-04" db="EMBL/GenBank/DDBJ databases">
        <title>Evolutionary Origins and Diversification of the Mycorrhizal Mutualists.</title>
        <authorList>
            <consortium name="DOE Joint Genome Institute"/>
            <consortium name="Mycorrhizal Genomics Consortium"/>
            <person name="Kohler A."/>
            <person name="Kuo A."/>
            <person name="Nagy L.G."/>
            <person name="Floudas D."/>
            <person name="Copeland A."/>
            <person name="Barry K.W."/>
            <person name="Cichocki N."/>
            <person name="Veneault-Fourrey C."/>
            <person name="LaButti K."/>
            <person name="Lindquist E.A."/>
            <person name="Lipzen A."/>
            <person name="Lundell T."/>
            <person name="Morin E."/>
            <person name="Murat C."/>
            <person name="Riley R."/>
            <person name="Ohm R."/>
            <person name="Sun H."/>
            <person name="Tunlid A."/>
            <person name="Henrissat B."/>
            <person name="Grigoriev I.V."/>
            <person name="Hibbett D.S."/>
            <person name="Martin F."/>
        </authorList>
    </citation>
    <scope>NUCLEOTIDE SEQUENCE [LARGE SCALE GENOMIC DNA]</scope>
    <source>
        <strain evidence="11 12">Koide BX008</strain>
    </source>
</reference>
<evidence type="ECO:0000256" key="1">
    <source>
        <dbReference type="ARBA" id="ARBA00004434"/>
    </source>
</evidence>
<dbReference type="EMBL" id="KN818227">
    <property type="protein sequence ID" value="KIL68944.1"/>
    <property type="molecule type" value="Genomic_DNA"/>
</dbReference>
<dbReference type="PROSITE" id="PS51758">
    <property type="entry name" value="LETM1_RBD"/>
    <property type="match status" value="1"/>
</dbReference>
<dbReference type="GO" id="GO:0005743">
    <property type="term" value="C:mitochondrial inner membrane"/>
    <property type="evidence" value="ECO:0007669"/>
    <property type="project" value="UniProtKB-SubCell"/>
</dbReference>
<dbReference type="HOGENOM" id="CLU_037786_0_0_1"/>
<evidence type="ECO:0000256" key="8">
    <source>
        <dbReference type="SAM" id="MobiDB-lite"/>
    </source>
</evidence>
<evidence type="ECO:0000259" key="10">
    <source>
        <dbReference type="PROSITE" id="PS51758"/>
    </source>
</evidence>
<dbReference type="Proteomes" id="UP000054549">
    <property type="component" value="Unassembled WGS sequence"/>
</dbReference>
<dbReference type="Pfam" id="PF07766">
    <property type="entry name" value="LETM1_RBD"/>
    <property type="match status" value="1"/>
</dbReference>
<feature type="compositionally biased region" description="Polar residues" evidence="8">
    <location>
        <begin position="39"/>
        <end position="50"/>
    </location>
</feature>
<organism evidence="11 12">
    <name type="scientific">Amanita muscaria (strain Koide BX008)</name>
    <dbReference type="NCBI Taxonomy" id="946122"/>
    <lineage>
        <taxon>Eukaryota</taxon>
        <taxon>Fungi</taxon>
        <taxon>Dikarya</taxon>
        <taxon>Basidiomycota</taxon>
        <taxon>Agaricomycotina</taxon>
        <taxon>Agaricomycetes</taxon>
        <taxon>Agaricomycetidae</taxon>
        <taxon>Agaricales</taxon>
        <taxon>Pluteineae</taxon>
        <taxon>Amanitaceae</taxon>
        <taxon>Amanita</taxon>
    </lineage>
</organism>
<name>A0A0C2TP18_AMAMK</name>
<evidence type="ECO:0000256" key="4">
    <source>
        <dbReference type="ARBA" id="ARBA00022989"/>
    </source>
</evidence>
<dbReference type="GO" id="GO:0030003">
    <property type="term" value="P:intracellular monoatomic cation homeostasis"/>
    <property type="evidence" value="ECO:0007669"/>
    <property type="project" value="TreeGrafter"/>
</dbReference>
<keyword evidence="4 9" id="KW-1133">Transmembrane helix</keyword>
<dbReference type="InterPro" id="IPR044202">
    <property type="entry name" value="LETM1/MDM38-like"/>
</dbReference>
<sequence>MLRSLSRNVAVHRSTYLVWHPDQRVTFRFISGFSEPSEDSASASKTSLSQPAVPRKIKLDLRPGPVKPKSASLPVTFAPTQSRDPQPLPSSSPSFGTAKVVSKRDIEEAQAHGILTPPPPNANWFRKTLHKGIQLAKFYYRGVKLIFIRRKEISAIRARIRAGGIPMTRSEFRLIATQKSDVRKVIPFIVIALLLEEIIPLIAIYLPSMLPSTCILPSQRARIEEKKTEKSIAYSTMYRPLLTQLRALENPPGHLSFHALQQPQAPEAICGILRLSTMGIDMLRIRRIRRHLAYIIEDDQLLLRHQLPLSERDLDEALEERGMFTQGFTPTAKQGLLQWWLESVRDVEADAAFGRRLSLVTEKQLEQHLV</sequence>
<dbReference type="PANTHER" id="PTHR14009:SF1">
    <property type="entry name" value="MITOCHONDRIAL PROTON_CALCIUM EXCHANGER PROTEIN"/>
    <property type="match status" value="1"/>
</dbReference>
<keyword evidence="2 9" id="KW-0812">Transmembrane</keyword>
<evidence type="ECO:0000256" key="7">
    <source>
        <dbReference type="PROSITE-ProRule" id="PRU01094"/>
    </source>
</evidence>
<comment type="subcellular location">
    <subcellularLocation>
        <location evidence="1">Mitochondrion inner membrane</location>
        <topology evidence="1">Single-pass membrane protein</topology>
    </subcellularLocation>
</comment>
<dbReference type="InParanoid" id="A0A0C2TP18"/>
<dbReference type="PANTHER" id="PTHR14009">
    <property type="entry name" value="LEUCINE ZIPPER-EF-HAND CONTAINING TRANSMEMBRANE PROTEIN"/>
    <property type="match status" value="1"/>
</dbReference>
<dbReference type="OrthoDB" id="73691at2759"/>
<evidence type="ECO:0000256" key="5">
    <source>
        <dbReference type="ARBA" id="ARBA00023128"/>
    </source>
</evidence>
<proteinExistence type="predicted"/>
<keyword evidence="12" id="KW-1185">Reference proteome</keyword>
<dbReference type="GO" id="GO:0043022">
    <property type="term" value="F:ribosome binding"/>
    <property type="evidence" value="ECO:0007669"/>
    <property type="project" value="InterPro"/>
</dbReference>
<evidence type="ECO:0000256" key="6">
    <source>
        <dbReference type="ARBA" id="ARBA00023136"/>
    </source>
</evidence>
<feature type="compositionally biased region" description="Polar residues" evidence="8">
    <location>
        <begin position="78"/>
        <end position="95"/>
    </location>
</feature>
<evidence type="ECO:0000313" key="11">
    <source>
        <dbReference type="EMBL" id="KIL68944.1"/>
    </source>
</evidence>
<feature type="domain" description="Letm1 RBD" evidence="10">
    <location>
        <begin position="178"/>
        <end position="370"/>
    </location>
</feature>
<feature type="region of interest" description="Disordered" evidence="8">
    <location>
        <begin position="35"/>
        <end position="96"/>
    </location>
</feature>
<keyword evidence="5 7" id="KW-0496">Mitochondrion</keyword>
<evidence type="ECO:0000256" key="9">
    <source>
        <dbReference type="SAM" id="Phobius"/>
    </source>
</evidence>
<dbReference type="AlphaFoldDB" id="A0A0C2TP18"/>
<dbReference type="STRING" id="946122.A0A0C2TP18"/>
<feature type="transmembrane region" description="Helical" evidence="9">
    <location>
        <begin position="185"/>
        <end position="206"/>
    </location>
</feature>
<evidence type="ECO:0000313" key="12">
    <source>
        <dbReference type="Proteomes" id="UP000054549"/>
    </source>
</evidence>